<sequence length="211" mass="23664">MAPPTKQSARKSTGITAQKLKKAATTPAKAKKTPVKTPRARLCLDNFFFDFLTDVTIDTLAISRHRLFSPLCPFTHVLHASHFEAGDPITPKKPKRYHPGTVALREIRQYQRSTALLLRKLPFARLEVRGEGRTARDILFDEMVGYQTKCVLPPRRLNASPFFPQVKEIAQEFVTGEFATGSSVGLRWQSSAILALQESAEAYLVHLFEDA</sequence>
<keyword evidence="4" id="KW-0544">Nucleosome core</keyword>
<evidence type="ECO:0000256" key="4">
    <source>
        <dbReference type="ARBA" id="ARBA00023269"/>
    </source>
</evidence>
<keyword evidence="3" id="KW-0158">Chromosome</keyword>
<accession>A0A433QJ85</accession>
<dbReference type="GO" id="GO:0003677">
    <property type="term" value="F:DNA binding"/>
    <property type="evidence" value="ECO:0007669"/>
    <property type="project" value="InterPro"/>
</dbReference>
<dbReference type="SMART" id="SM00428">
    <property type="entry name" value="H3"/>
    <property type="match status" value="1"/>
</dbReference>
<dbReference type="Gene3D" id="1.10.20.10">
    <property type="entry name" value="Histone, subunit A"/>
    <property type="match status" value="2"/>
</dbReference>
<feature type="region of interest" description="Disordered" evidence="5">
    <location>
        <begin position="1"/>
        <end position="35"/>
    </location>
</feature>
<reference evidence="6 7" key="1">
    <citation type="journal article" date="2018" name="New Phytol.">
        <title>Phylogenomics of Endogonaceae and evolution of mycorrhizas within Mucoromycota.</title>
        <authorList>
            <person name="Chang Y."/>
            <person name="Desiro A."/>
            <person name="Na H."/>
            <person name="Sandor L."/>
            <person name="Lipzen A."/>
            <person name="Clum A."/>
            <person name="Barry K."/>
            <person name="Grigoriev I.V."/>
            <person name="Martin F.M."/>
            <person name="Stajich J.E."/>
            <person name="Smith M.E."/>
            <person name="Bonito G."/>
            <person name="Spatafora J.W."/>
        </authorList>
    </citation>
    <scope>NUCLEOTIDE SEQUENCE [LARGE SCALE GENOMIC DNA]</scope>
    <source>
        <strain evidence="6 7">AD002</strain>
    </source>
</reference>
<evidence type="ECO:0000313" key="6">
    <source>
        <dbReference type="EMBL" id="RUS29838.1"/>
    </source>
</evidence>
<dbReference type="InterPro" id="IPR009072">
    <property type="entry name" value="Histone-fold"/>
</dbReference>
<gene>
    <name evidence="6" type="ORF">BC938DRAFT_480173</name>
</gene>
<dbReference type="Proteomes" id="UP000274822">
    <property type="component" value="Unassembled WGS sequence"/>
</dbReference>
<keyword evidence="4" id="KW-0238">DNA-binding</keyword>
<dbReference type="InterPro" id="IPR000164">
    <property type="entry name" value="Histone_H3/CENP-A"/>
</dbReference>
<dbReference type="PANTHER" id="PTHR11426">
    <property type="entry name" value="HISTONE H3"/>
    <property type="match status" value="1"/>
</dbReference>
<evidence type="ECO:0000256" key="2">
    <source>
        <dbReference type="ARBA" id="ARBA00010343"/>
    </source>
</evidence>
<dbReference type="GO" id="GO:0030527">
    <property type="term" value="F:structural constituent of chromatin"/>
    <property type="evidence" value="ECO:0007669"/>
    <property type="project" value="InterPro"/>
</dbReference>
<evidence type="ECO:0000256" key="3">
    <source>
        <dbReference type="ARBA" id="ARBA00022454"/>
    </source>
</evidence>
<name>A0A433QJ85_9FUNG</name>
<protein>
    <recommendedName>
        <fullName evidence="8">Histone H2A/H2B/H3 domain-containing protein</fullName>
    </recommendedName>
</protein>
<dbReference type="EMBL" id="RBNJ01004616">
    <property type="protein sequence ID" value="RUS29838.1"/>
    <property type="molecule type" value="Genomic_DNA"/>
</dbReference>
<dbReference type="SUPFAM" id="SSF47113">
    <property type="entry name" value="Histone-fold"/>
    <property type="match status" value="2"/>
</dbReference>
<dbReference type="AlphaFoldDB" id="A0A433QJ85"/>
<comment type="similarity">
    <text evidence="2">Belongs to the histone H3 family.</text>
</comment>
<evidence type="ECO:0000256" key="5">
    <source>
        <dbReference type="SAM" id="MobiDB-lite"/>
    </source>
</evidence>
<keyword evidence="7" id="KW-1185">Reference proteome</keyword>
<evidence type="ECO:0000256" key="1">
    <source>
        <dbReference type="ARBA" id="ARBA00004286"/>
    </source>
</evidence>
<feature type="compositionally biased region" description="Polar residues" evidence="5">
    <location>
        <begin position="1"/>
        <end position="15"/>
    </location>
</feature>
<comment type="subcellular location">
    <subcellularLocation>
        <location evidence="1">Chromosome</location>
    </subcellularLocation>
</comment>
<evidence type="ECO:0008006" key="8">
    <source>
        <dbReference type="Google" id="ProtNLM"/>
    </source>
</evidence>
<comment type="caution">
    <text evidence="6">The sequence shown here is derived from an EMBL/GenBank/DDBJ whole genome shotgun (WGS) entry which is preliminary data.</text>
</comment>
<organism evidence="6 7">
    <name type="scientific">Jimgerdemannia flammicorona</name>
    <dbReference type="NCBI Taxonomy" id="994334"/>
    <lineage>
        <taxon>Eukaryota</taxon>
        <taxon>Fungi</taxon>
        <taxon>Fungi incertae sedis</taxon>
        <taxon>Mucoromycota</taxon>
        <taxon>Mucoromycotina</taxon>
        <taxon>Endogonomycetes</taxon>
        <taxon>Endogonales</taxon>
        <taxon>Endogonaceae</taxon>
        <taxon>Jimgerdemannia</taxon>
    </lineage>
</organism>
<dbReference type="GO" id="GO:0046982">
    <property type="term" value="F:protein heterodimerization activity"/>
    <property type="evidence" value="ECO:0007669"/>
    <property type="project" value="InterPro"/>
</dbReference>
<dbReference type="GO" id="GO:0000786">
    <property type="term" value="C:nucleosome"/>
    <property type="evidence" value="ECO:0007669"/>
    <property type="project" value="UniProtKB-KW"/>
</dbReference>
<evidence type="ECO:0000313" key="7">
    <source>
        <dbReference type="Proteomes" id="UP000274822"/>
    </source>
</evidence>
<proteinExistence type="inferred from homology"/>